<feature type="transmembrane region" description="Helical" evidence="2">
    <location>
        <begin position="36"/>
        <end position="56"/>
    </location>
</feature>
<feature type="transmembrane region" description="Helical" evidence="2">
    <location>
        <begin position="145"/>
        <end position="165"/>
    </location>
</feature>
<dbReference type="Proteomes" id="UP001500503">
    <property type="component" value="Unassembled WGS sequence"/>
</dbReference>
<accession>A0ABP8QWX8</accession>
<feature type="region of interest" description="Disordered" evidence="1">
    <location>
        <begin position="118"/>
        <end position="142"/>
    </location>
</feature>
<sequence>MNRPGVLVVLGWSAFNALLLAVLLVYTTLVYHLEDLIALMVYAGGLSLIVAFGVFGRGGRRPEGVPPRHHRATGSTSAAMVGAAAFLAGLAAIFSRLLALAGLVALALALVSARGEKAVVGPPPRPVPTGPEPSGRGRSRRTRRVIRLVTGAALAVAATRAIAAVRERRRSRR</sequence>
<keyword evidence="4" id="KW-1185">Reference proteome</keyword>
<feature type="compositionally biased region" description="Pro residues" evidence="1">
    <location>
        <begin position="121"/>
        <end position="131"/>
    </location>
</feature>
<keyword evidence="2" id="KW-0812">Transmembrane</keyword>
<gene>
    <name evidence="3" type="ORF">GCM10023191_077560</name>
</gene>
<feature type="transmembrane region" description="Helical" evidence="2">
    <location>
        <begin position="77"/>
        <end position="110"/>
    </location>
</feature>
<keyword evidence="2" id="KW-1133">Transmembrane helix</keyword>
<comment type="caution">
    <text evidence="3">The sequence shown here is derived from an EMBL/GenBank/DDBJ whole genome shotgun (WGS) entry which is preliminary data.</text>
</comment>
<name>A0ABP8QWX8_9ACTN</name>
<reference evidence="4" key="1">
    <citation type="journal article" date="2019" name="Int. J. Syst. Evol. Microbiol.">
        <title>The Global Catalogue of Microorganisms (GCM) 10K type strain sequencing project: providing services to taxonomists for standard genome sequencing and annotation.</title>
        <authorList>
            <consortium name="The Broad Institute Genomics Platform"/>
            <consortium name="The Broad Institute Genome Sequencing Center for Infectious Disease"/>
            <person name="Wu L."/>
            <person name="Ma J."/>
        </authorList>
    </citation>
    <scope>NUCLEOTIDE SEQUENCE [LARGE SCALE GENOMIC DNA]</scope>
    <source>
        <strain evidence="4">JCM 17933</strain>
    </source>
</reference>
<dbReference type="RefSeq" id="WP_345472535.1">
    <property type="nucleotide sequence ID" value="NZ_BAABHF010000046.1"/>
</dbReference>
<evidence type="ECO:0000313" key="3">
    <source>
        <dbReference type="EMBL" id="GAA4512208.1"/>
    </source>
</evidence>
<evidence type="ECO:0008006" key="5">
    <source>
        <dbReference type="Google" id="ProtNLM"/>
    </source>
</evidence>
<feature type="transmembrane region" description="Helical" evidence="2">
    <location>
        <begin position="7"/>
        <end position="30"/>
    </location>
</feature>
<proteinExistence type="predicted"/>
<evidence type="ECO:0000256" key="1">
    <source>
        <dbReference type="SAM" id="MobiDB-lite"/>
    </source>
</evidence>
<evidence type="ECO:0000313" key="4">
    <source>
        <dbReference type="Proteomes" id="UP001500503"/>
    </source>
</evidence>
<organism evidence="3 4">
    <name type="scientific">Actinoallomurus oryzae</name>
    <dbReference type="NCBI Taxonomy" id="502180"/>
    <lineage>
        <taxon>Bacteria</taxon>
        <taxon>Bacillati</taxon>
        <taxon>Actinomycetota</taxon>
        <taxon>Actinomycetes</taxon>
        <taxon>Streptosporangiales</taxon>
        <taxon>Thermomonosporaceae</taxon>
        <taxon>Actinoallomurus</taxon>
    </lineage>
</organism>
<keyword evidence="2" id="KW-0472">Membrane</keyword>
<protein>
    <recommendedName>
        <fullName evidence="5">NADH-quinone oxidoreductase subunit J</fullName>
    </recommendedName>
</protein>
<evidence type="ECO:0000256" key="2">
    <source>
        <dbReference type="SAM" id="Phobius"/>
    </source>
</evidence>
<dbReference type="EMBL" id="BAABHF010000046">
    <property type="protein sequence ID" value="GAA4512208.1"/>
    <property type="molecule type" value="Genomic_DNA"/>
</dbReference>